<dbReference type="KEGG" id="mcee:MCEL_25520"/>
<dbReference type="EMBL" id="AP022591">
    <property type="protein sequence ID" value="BBY44257.1"/>
    <property type="molecule type" value="Genomic_DNA"/>
</dbReference>
<protein>
    <recommendedName>
        <fullName evidence="6">Phytanoyl-CoA dioxygenase</fullName>
    </recommendedName>
</protein>
<dbReference type="Pfam" id="PF05721">
    <property type="entry name" value="PhyH"/>
    <property type="match status" value="1"/>
</dbReference>
<accession>A0A7I7RIC7</accession>
<organism evidence="4 5">
    <name type="scientific">Mycolicibacterium celeriflavum</name>
    <name type="common">Mycobacterium celeriflavum</name>
    <dbReference type="NCBI Taxonomy" id="1249101"/>
    <lineage>
        <taxon>Bacteria</taxon>
        <taxon>Bacillati</taxon>
        <taxon>Actinomycetota</taxon>
        <taxon>Actinomycetes</taxon>
        <taxon>Mycobacteriales</taxon>
        <taxon>Mycobacteriaceae</taxon>
        <taxon>Mycolicibacterium</taxon>
    </lineage>
</organism>
<evidence type="ECO:0000313" key="4">
    <source>
        <dbReference type="EMBL" id="BBY44257.1"/>
    </source>
</evidence>
<reference evidence="4 5" key="1">
    <citation type="journal article" date="2019" name="Emerg. Microbes Infect.">
        <title>Comprehensive subspecies identification of 175 nontuberculous mycobacteria species based on 7547 genomic profiles.</title>
        <authorList>
            <person name="Matsumoto Y."/>
            <person name="Kinjo T."/>
            <person name="Motooka D."/>
            <person name="Nabeya D."/>
            <person name="Jung N."/>
            <person name="Uechi K."/>
            <person name="Horii T."/>
            <person name="Iida T."/>
            <person name="Fujita J."/>
            <person name="Nakamura S."/>
        </authorList>
    </citation>
    <scope>NUCLEOTIDE SEQUENCE [LARGE SCALE GENOMIC DNA]</scope>
    <source>
        <strain evidence="4 5">JCM 18439</strain>
    </source>
</reference>
<dbReference type="InterPro" id="IPR008775">
    <property type="entry name" value="Phytyl_CoA_dOase-like"/>
</dbReference>
<keyword evidence="2" id="KW-0408">Iron</keyword>
<dbReference type="Gene3D" id="2.60.120.620">
    <property type="entry name" value="q2cbj1_9rhob like domain"/>
    <property type="match status" value="1"/>
</dbReference>
<gene>
    <name evidence="4" type="ORF">MCEL_25520</name>
</gene>
<dbReference type="GO" id="GO:0016706">
    <property type="term" value="F:2-oxoglutarate-dependent dioxygenase activity"/>
    <property type="evidence" value="ECO:0007669"/>
    <property type="project" value="UniProtKB-ARBA"/>
</dbReference>
<name>A0A7I7RIC7_MYCCF</name>
<evidence type="ECO:0000256" key="3">
    <source>
        <dbReference type="SAM" id="MobiDB-lite"/>
    </source>
</evidence>
<keyword evidence="1" id="KW-0479">Metal-binding</keyword>
<dbReference type="SUPFAM" id="SSF51197">
    <property type="entry name" value="Clavaminate synthase-like"/>
    <property type="match status" value="1"/>
</dbReference>
<dbReference type="PANTHER" id="PTHR20883:SF15">
    <property type="entry name" value="PHYTANOYL-COA DIOXYGENASE DOMAIN-CONTAINING PROTEIN 1"/>
    <property type="match status" value="1"/>
</dbReference>
<sequence>MSNPPKAGPLTGGPPRFNVPYRSAQSPRAGPGGLLMSIDDEPVTTLDDLRGDLARRYKWTSSSGASVDPTIVDADMAALDNDGYVIWKNLLSADECQHIRDAVAPHLAHPGRNSFEGRRTQRVYSVLSRTRVCDRLVDHPRVLAVLDRLLMDNYLLSALQAINIQPGESAQLAHHDDGFYPIPRPRPPLAAATIWAIDDFTADNGATVLYPGSHRWGRRRPGADDPALPVVMPAGSCVFFVGTLWHGGGANTTAHARLAVTAQYCQPWLRPMEAFTLSVPRDIARTLSADIRRMIGYSIHPPFVGAVDGLHPQRLLDQP</sequence>
<evidence type="ECO:0000313" key="5">
    <source>
        <dbReference type="Proteomes" id="UP000466431"/>
    </source>
</evidence>
<dbReference type="PANTHER" id="PTHR20883">
    <property type="entry name" value="PHYTANOYL-COA DIOXYGENASE DOMAIN CONTAINING 1"/>
    <property type="match status" value="1"/>
</dbReference>
<dbReference type="AlphaFoldDB" id="A0A7I7RIC7"/>
<proteinExistence type="predicted"/>
<dbReference type="Proteomes" id="UP000466431">
    <property type="component" value="Chromosome"/>
</dbReference>
<dbReference type="GO" id="GO:0005506">
    <property type="term" value="F:iron ion binding"/>
    <property type="evidence" value="ECO:0007669"/>
    <property type="project" value="UniProtKB-ARBA"/>
</dbReference>
<evidence type="ECO:0000256" key="1">
    <source>
        <dbReference type="ARBA" id="ARBA00022723"/>
    </source>
</evidence>
<evidence type="ECO:0000256" key="2">
    <source>
        <dbReference type="ARBA" id="ARBA00023004"/>
    </source>
</evidence>
<keyword evidence="5" id="KW-1185">Reference proteome</keyword>
<evidence type="ECO:0008006" key="6">
    <source>
        <dbReference type="Google" id="ProtNLM"/>
    </source>
</evidence>
<feature type="region of interest" description="Disordered" evidence="3">
    <location>
        <begin position="1"/>
        <end position="37"/>
    </location>
</feature>